<dbReference type="Proteomes" id="UP000523821">
    <property type="component" value="Unassembled WGS sequence"/>
</dbReference>
<name>A0A7W9FP01_9HYPH</name>
<evidence type="ECO:0000313" key="3">
    <source>
        <dbReference type="Proteomes" id="UP000523821"/>
    </source>
</evidence>
<dbReference type="EMBL" id="JACHOO010000007">
    <property type="protein sequence ID" value="MBB5754219.1"/>
    <property type="molecule type" value="Genomic_DNA"/>
</dbReference>
<protein>
    <submittedName>
        <fullName evidence="2">CubicO group peptidase (Beta-lactamase class C family)</fullName>
    </submittedName>
</protein>
<dbReference type="PROSITE" id="PS00146">
    <property type="entry name" value="BETA_LACTAMASE_A"/>
    <property type="match status" value="1"/>
</dbReference>
<proteinExistence type="predicted"/>
<dbReference type="InterPro" id="IPR001466">
    <property type="entry name" value="Beta-lactam-related"/>
</dbReference>
<dbReference type="Gene3D" id="3.40.710.10">
    <property type="entry name" value="DD-peptidase/beta-lactamase superfamily"/>
    <property type="match status" value="1"/>
</dbReference>
<sequence>MSDSFDTAALAARVDAAVAKAIAENRIVGAVVLVAKDGAILHRGVAGLADREAGRPMTEDAIFRLASVTKPLVAAATLSLIEAGALTLDTPVSAHLPRFRPRLADGTTPDILVRHLLTHTAGLAYGFKETAGGPYRAAGVSDGLEISGLTLDENLERIAAVPLRFAPGTGWYYSVAIDVLGALLQAVTGETLPEIIAARVTRPLGLADTAFGATDPDRLAVPYADGDPAPLRMAGRTEVDNGEGTWLTFDPDRVFDPAAFPSGGAGMAGTAGDILRFLEALRTGGAPILGAETVAEGSANQIGDLPREADDAGWRFGFFGAVLDDPAAAKTPQGRGTLQWGGAYGHTWFIDPAAGLSAVYFTNTAMEGVGGAFPTEIRDAIYG</sequence>
<evidence type="ECO:0000259" key="1">
    <source>
        <dbReference type="Pfam" id="PF00144"/>
    </source>
</evidence>
<reference evidence="2 3" key="1">
    <citation type="submission" date="2020-08" db="EMBL/GenBank/DDBJ databases">
        <title>Genomic Encyclopedia of Type Strains, Phase IV (KMG-IV): sequencing the most valuable type-strain genomes for metagenomic binning, comparative biology and taxonomic classification.</title>
        <authorList>
            <person name="Goeker M."/>
        </authorList>
    </citation>
    <scope>NUCLEOTIDE SEQUENCE [LARGE SCALE GENOMIC DNA]</scope>
    <source>
        <strain evidence="2 3">DSM 16268</strain>
    </source>
</reference>
<dbReference type="PANTHER" id="PTHR43283">
    <property type="entry name" value="BETA-LACTAMASE-RELATED"/>
    <property type="match status" value="1"/>
</dbReference>
<dbReference type="InterPro" id="IPR023650">
    <property type="entry name" value="Beta-lactam_class-A_AS"/>
</dbReference>
<accession>A0A7W9FP01</accession>
<dbReference type="Pfam" id="PF00144">
    <property type="entry name" value="Beta-lactamase"/>
    <property type="match status" value="1"/>
</dbReference>
<dbReference type="InterPro" id="IPR050789">
    <property type="entry name" value="Diverse_Enzym_Activities"/>
</dbReference>
<gene>
    <name evidence="2" type="ORF">GGQ63_003300</name>
</gene>
<organism evidence="2 3">
    <name type="scientific">Prosthecomicrobium pneumaticum</name>
    <dbReference type="NCBI Taxonomy" id="81895"/>
    <lineage>
        <taxon>Bacteria</taxon>
        <taxon>Pseudomonadati</taxon>
        <taxon>Pseudomonadota</taxon>
        <taxon>Alphaproteobacteria</taxon>
        <taxon>Hyphomicrobiales</taxon>
        <taxon>Kaistiaceae</taxon>
        <taxon>Prosthecomicrobium</taxon>
    </lineage>
</organism>
<comment type="caution">
    <text evidence="2">The sequence shown here is derived from an EMBL/GenBank/DDBJ whole genome shotgun (WGS) entry which is preliminary data.</text>
</comment>
<dbReference type="AlphaFoldDB" id="A0A7W9FP01"/>
<evidence type="ECO:0000313" key="2">
    <source>
        <dbReference type="EMBL" id="MBB5754219.1"/>
    </source>
</evidence>
<keyword evidence="3" id="KW-1185">Reference proteome</keyword>
<dbReference type="InterPro" id="IPR012338">
    <property type="entry name" value="Beta-lactam/transpept-like"/>
</dbReference>
<dbReference type="RefSeq" id="WP_183857677.1">
    <property type="nucleotide sequence ID" value="NZ_JACHOO010000007.1"/>
</dbReference>
<feature type="domain" description="Beta-lactamase-related" evidence="1">
    <location>
        <begin position="14"/>
        <end position="365"/>
    </location>
</feature>
<dbReference type="SUPFAM" id="SSF56601">
    <property type="entry name" value="beta-lactamase/transpeptidase-like"/>
    <property type="match status" value="1"/>
</dbReference>
<dbReference type="PANTHER" id="PTHR43283:SF3">
    <property type="entry name" value="BETA-LACTAMASE FAMILY PROTEIN (AFU_ORTHOLOGUE AFUA_5G07500)"/>
    <property type="match status" value="1"/>
</dbReference>